<dbReference type="Proteomes" id="UP001162164">
    <property type="component" value="Unassembled WGS sequence"/>
</dbReference>
<proteinExistence type="predicted"/>
<evidence type="ECO:0000313" key="2">
    <source>
        <dbReference type="EMBL" id="KAJ8980944.1"/>
    </source>
</evidence>
<evidence type="ECO:0000313" key="3">
    <source>
        <dbReference type="Proteomes" id="UP001162164"/>
    </source>
</evidence>
<gene>
    <name evidence="2" type="ORF">NQ317_000267</name>
</gene>
<feature type="compositionally biased region" description="Basic residues" evidence="1">
    <location>
        <begin position="26"/>
        <end position="37"/>
    </location>
</feature>
<evidence type="ECO:0000256" key="1">
    <source>
        <dbReference type="SAM" id="MobiDB-lite"/>
    </source>
</evidence>
<comment type="caution">
    <text evidence="2">The sequence shown here is derived from an EMBL/GenBank/DDBJ whole genome shotgun (WGS) entry which is preliminary data.</text>
</comment>
<sequence length="106" mass="12657">LGESEEYEFDTNQYAPSTPLQEKPKKVQKLPHQRHHNGAVDHSNKYRNHSNMAVPTLRIKPPREMNYNFNPNRPMYRCDGPPYPLTPAFYRNMNYNRTHYKNVLRV</sequence>
<feature type="region of interest" description="Disordered" evidence="1">
    <location>
        <begin position="1"/>
        <end position="57"/>
    </location>
</feature>
<accession>A0ABQ9JRP9</accession>
<feature type="compositionally biased region" description="Polar residues" evidence="1">
    <location>
        <begin position="10"/>
        <end position="20"/>
    </location>
</feature>
<name>A0ABQ9JRP9_9CUCU</name>
<organism evidence="2 3">
    <name type="scientific">Molorchus minor</name>
    <dbReference type="NCBI Taxonomy" id="1323400"/>
    <lineage>
        <taxon>Eukaryota</taxon>
        <taxon>Metazoa</taxon>
        <taxon>Ecdysozoa</taxon>
        <taxon>Arthropoda</taxon>
        <taxon>Hexapoda</taxon>
        <taxon>Insecta</taxon>
        <taxon>Pterygota</taxon>
        <taxon>Neoptera</taxon>
        <taxon>Endopterygota</taxon>
        <taxon>Coleoptera</taxon>
        <taxon>Polyphaga</taxon>
        <taxon>Cucujiformia</taxon>
        <taxon>Chrysomeloidea</taxon>
        <taxon>Cerambycidae</taxon>
        <taxon>Lamiinae</taxon>
        <taxon>Monochamini</taxon>
        <taxon>Molorchus</taxon>
    </lineage>
</organism>
<dbReference type="EMBL" id="JAPWTJ010000219">
    <property type="protein sequence ID" value="KAJ8980944.1"/>
    <property type="molecule type" value="Genomic_DNA"/>
</dbReference>
<feature type="non-terminal residue" evidence="2">
    <location>
        <position position="1"/>
    </location>
</feature>
<reference evidence="2" key="1">
    <citation type="journal article" date="2023" name="Insect Mol. Biol.">
        <title>Genome sequencing provides insights into the evolution of gene families encoding plant cell wall-degrading enzymes in longhorned beetles.</title>
        <authorList>
            <person name="Shin N.R."/>
            <person name="Okamura Y."/>
            <person name="Kirsch R."/>
            <person name="Pauchet Y."/>
        </authorList>
    </citation>
    <scope>NUCLEOTIDE SEQUENCE</scope>
    <source>
        <strain evidence="2">MMC_N1</strain>
    </source>
</reference>
<keyword evidence="3" id="KW-1185">Reference proteome</keyword>
<protein>
    <submittedName>
        <fullName evidence="2">Uncharacterized protein</fullName>
    </submittedName>
</protein>